<dbReference type="AlphaFoldDB" id="A0A8D9H2P4"/>
<proteinExistence type="predicted"/>
<dbReference type="EMBL" id="LS974618">
    <property type="protein sequence ID" value="CAG7891515.1"/>
    <property type="molecule type" value="Genomic_DNA"/>
</dbReference>
<name>A0A8D9H2P4_BRACM</name>
<gene>
    <name evidence="1" type="ORF">BRAPAZ1V2_A02P04670.2</name>
</gene>
<reference evidence="1 2" key="1">
    <citation type="submission" date="2021-07" db="EMBL/GenBank/DDBJ databases">
        <authorList>
            <consortium name="Genoscope - CEA"/>
            <person name="William W."/>
        </authorList>
    </citation>
    <scope>NUCLEOTIDE SEQUENCE [LARGE SCALE GENOMIC DNA]</scope>
</reference>
<evidence type="ECO:0000313" key="2">
    <source>
        <dbReference type="Proteomes" id="UP000694005"/>
    </source>
</evidence>
<organism evidence="1 2">
    <name type="scientific">Brassica campestris</name>
    <name type="common">Field mustard</name>
    <dbReference type="NCBI Taxonomy" id="3711"/>
    <lineage>
        <taxon>Eukaryota</taxon>
        <taxon>Viridiplantae</taxon>
        <taxon>Streptophyta</taxon>
        <taxon>Embryophyta</taxon>
        <taxon>Tracheophyta</taxon>
        <taxon>Spermatophyta</taxon>
        <taxon>Magnoliopsida</taxon>
        <taxon>eudicotyledons</taxon>
        <taxon>Gunneridae</taxon>
        <taxon>Pentapetalae</taxon>
        <taxon>rosids</taxon>
        <taxon>malvids</taxon>
        <taxon>Brassicales</taxon>
        <taxon>Brassicaceae</taxon>
        <taxon>Brassiceae</taxon>
        <taxon>Brassica</taxon>
    </lineage>
</organism>
<protein>
    <submittedName>
        <fullName evidence="1">Uncharacterized protein</fullName>
    </submittedName>
</protein>
<accession>A0A8D9H2P4</accession>
<sequence>MRRRLSSALKLELCREIGLSRTDSRPKEFVPKARNFLFDNNNNNSSYEKFATLVLNS</sequence>
<dbReference type="Gramene" id="A02p04670.2_BraZ1">
    <property type="protein sequence ID" value="A02p04670.2_BraZ1.CDS.1"/>
    <property type="gene ID" value="A02g04670.2_BraZ1"/>
</dbReference>
<evidence type="ECO:0000313" key="1">
    <source>
        <dbReference type="EMBL" id="CAG7891515.1"/>
    </source>
</evidence>
<dbReference type="Proteomes" id="UP000694005">
    <property type="component" value="Chromosome A02"/>
</dbReference>